<gene>
    <name evidence="1" type="primary">luxR</name>
</gene>
<dbReference type="RefSeq" id="WP_005320933.1">
    <property type="nucleotide sequence ID" value="NZ_CDDW01000126.1"/>
</dbReference>
<geneLocation type="plasmid" evidence="1">
    <name>pAsa5</name>
</geneLocation>
<dbReference type="OMA" id="NHENAIL"/>
<name>A0A1Q4MF44_AERSS</name>
<dbReference type="InterPro" id="IPR016032">
    <property type="entry name" value="Sig_transdc_resp-reg_C-effctor"/>
</dbReference>
<sequence length="210" mass="23598">MDNTIEFYLKNPIIKHDVGILLVKDIQHRFVASNSGFSIFSGLPPENLIGLSDFDMPWSEQAKIYISHEKDILSGLSYNVIEPLLGIKRANLVTQKKIIYDRTGLPKGTIATALPLDMDIDFCNLSGTSDILRVADYGMNLTKKESLVLYYFIKGFQRNQIASLAKISTSAFDFHISNIKGKFCVNTTNELKDAAYSRGLQDIIPFVIKR</sequence>
<reference evidence="1" key="1">
    <citation type="submission" date="2017-01" db="EMBL/GenBank/DDBJ databases">
        <title>Plasmid composition in Aeromonas salmonicida subsp. salmonicida 01-B526 unravels unsuspected type three secretion system loss patterns.</title>
        <authorList>
            <person name="Tanaka K.H."/>
            <person name="Vincent A.T."/>
            <person name="Emond-Rheault J.-G."/>
            <person name="Adamczuk M."/>
            <person name="Frenette M."/>
            <person name="Charette S.J."/>
        </authorList>
    </citation>
    <scope>NUCLEOTIDE SEQUENCE</scope>
    <source>
        <strain evidence="1">01-B526</strain>
        <plasmid evidence="1">pAsa5</plasmid>
    </source>
</reference>
<dbReference type="AlphaFoldDB" id="A0A1Q4MF44"/>
<dbReference type="GO" id="GO:0003677">
    <property type="term" value="F:DNA binding"/>
    <property type="evidence" value="ECO:0007669"/>
    <property type="project" value="InterPro"/>
</dbReference>
<evidence type="ECO:0000313" key="1">
    <source>
        <dbReference type="EMBL" id="ASD49216.1"/>
    </source>
</evidence>
<organism evidence="1">
    <name type="scientific">Aeromonas salmonicida subsp. salmonicida</name>
    <dbReference type="NCBI Taxonomy" id="29491"/>
    <lineage>
        <taxon>Bacteria</taxon>
        <taxon>Pseudomonadati</taxon>
        <taxon>Pseudomonadota</taxon>
        <taxon>Gammaproteobacteria</taxon>
        <taxon>Aeromonadales</taxon>
        <taxon>Aeromonadaceae</taxon>
        <taxon>Aeromonas</taxon>
    </lineage>
</organism>
<dbReference type="InterPro" id="IPR000792">
    <property type="entry name" value="Tscrpt_reg_LuxR_C"/>
</dbReference>
<dbReference type="SUPFAM" id="SSF46894">
    <property type="entry name" value="C-terminal effector domain of the bipartite response regulators"/>
    <property type="match status" value="1"/>
</dbReference>
<keyword evidence="1" id="KW-0614">Plasmid</keyword>
<accession>A0A1Q4MF44</accession>
<proteinExistence type="predicted"/>
<dbReference type="InterPro" id="IPR036388">
    <property type="entry name" value="WH-like_DNA-bd_sf"/>
</dbReference>
<dbReference type="Pfam" id="PF00196">
    <property type="entry name" value="GerE"/>
    <property type="match status" value="1"/>
</dbReference>
<dbReference type="Gene3D" id="1.10.10.10">
    <property type="entry name" value="Winged helix-like DNA-binding domain superfamily/Winged helix DNA-binding domain"/>
    <property type="match status" value="1"/>
</dbReference>
<dbReference type="GO" id="GO:0006355">
    <property type="term" value="P:regulation of DNA-templated transcription"/>
    <property type="evidence" value="ECO:0007669"/>
    <property type="project" value="InterPro"/>
</dbReference>
<dbReference type="EMBL" id="KY555069">
    <property type="protein sequence ID" value="ASD49216.1"/>
    <property type="molecule type" value="Genomic_DNA"/>
</dbReference>
<protein>
    <submittedName>
        <fullName evidence="1">LuxR family transcriptional regulator</fullName>
    </submittedName>
</protein>